<dbReference type="PANTHER" id="PTHR47237">
    <property type="entry name" value="SLL0310 PROTEIN"/>
    <property type="match status" value="1"/>
</dbReference>
<accession>J8IZM5</accession>
<dbReference type="Proteomes" id="UP000006976">
    <property type="component" value="Unassembled WGS sequence"/>
</dbReference>
<dbReference type="AlphaFoldDB" id="A0A084J2R7"/>
<dbReference type="InterPro" id="IPR052729">
    <property type="entry name" value="Acyl/Acetyltrans_Enzymes"/>
</dbReference>
<accession>A0A084J2R7</accession>
<evidence type="ECO:0000313" key="7">
    <source>
        <dbReference type="Proteomes" id="UP000006976"/>
    </source>
</evidence>
<accession>A0A653QDY9</accession>
<dbReference type="Proteomes" id="UP000437562">
    <property type="component" value="Unassembled WGS sequence"/>
</dbReference>
<organism evidence="4 8">
    <name type="scientific">Bacillus mycoides</name>
    <dbReference type="NCBI Taxonomy" id="1405"/>
    <lineage>
        <taxon>Bacteria</taxon>
        <taxon>Bacillati</taxon>
        <taxon>Bacillota</taxon>
        <taxon>Bacilli</taxon>
        <taxon>Bacillales</taxon>
        <taxon>Bacillaceae</taxon>
        <taxon>Bacillus</taxon>
        <taxon>Bacillus cereus group</taxon>
    </lineage>
</organism>
<dbReference type="InterPro" id="IPR000182">
    <property type="entry name" value="GNAT_dom"/>
</dbReference>
<sequence length="279" mass="31212">MKTVKLDESSIPALLSLCESVGWLQHASFMKEQFHMYLSIGTIFGYVHENKLIAAGGVFSFAPGFSSIGMLIVHPDFQRKGIGRILLNNSLKVTYPSLPITLIATKAGESLYVSYGFQSITTIHRFEKQAAHISTNSFPIKQIQQADLQSLIFLDQTATGADRSKLYLSLLSRATYSFKIERDNQIDAFALCIQKGDVLCITPLISKKEKDAIQLLEIICNSWNGTIRIDVPHSQFIFRQFLQTENFQETLLSPLMIKNGNQLPGNRNILFAMIDAALC</sequence>
<dbReference type="Proteomes" id="UP000190696">
    <property type="component" value="Unassembled WGS sequence"/>
</dbReference>
<evidence type="ECO:0000256" key="1">
    <source>
        <dbReference type="SAM" id="Phobius"/>
    </source>
</evidence>
<dbReference type="PROSITE" id="PS51186">
    <property type="entry name" value="GNAT"/>
    <property type="match status" value="1"/>
</dbReference>
<keyword evidence="1" id="KW-1133">Transmembrane helix</keyword>
<evidence type="ECO:0000313" key="9">
    <source>
        <dbReference type="Proteomes" id="UP000236165"/>
    </source>
</evidence>
<evidence type="ECO:0000313" key="3">
    <source>
        <dbReference type="EMBL" id="EJR43066.1"/>
    </source>
</evidence>
<reference evidence="5 9" key="2">
    <citation type="submission" date="2016-10" db="EMBL/GenBank/DDBJ databases">
        <title>Genome Sequence of Bacillus weihenstephanensis GM6LP.</title>
        <authorList>
            <person name="Poehlein A."/>
            <person name="Wemheuer F."/>
            <person name="Hollensteiner J."/>
            <person name="Wemheuer B."/>
        </authorList>
    </citation>
    <scope>NUCLEOTIDE SEQUENCE [LARGE SCALE GENOMIC DNA]</scope>
    <source>
        <strain evidence="5 9">GM6LP</strain>
    </source>
</reference>
<dbReference type="SUPFAM" id="SSF55729">
    <property type="entry name" value="Acyl-CoA N-acyltransferases (Nat)"/>
    <property type="match status" value="1"/>
</dbReference>
<dbReference type="EMBL" id="MKZQ01000020">
    <property type="protein sequence ID" value="PJN71229.1"/>
    <property type="molecule type" value="Genomic_DNA"/>
</dbReference>
<dbReference type="PANTHER" id="PTHR47237:SF2">
    <property type="entry name" value="BLL4206 PROTEIN"/>
    <property type="match status" value="1"/>
</dbReference>
<evidence type="ECO:0000313" key="6">
    <source>
        <dbReference type="EMBL" id="VXB40689.1"/>
    </source>
</evidence>
<reference evidence="4 8" key="3">
    <citation type="submission" date="2017-01" db="EMBL/GenBank/DDBJ databases">
        <title>Bacillus cereus isolates.</title>
        <authorList>
            <person name="Beno S.M."/>
        </authorList>
    </citation>
    <scope>NUCLEOTIDE SEQUENCE [LARGE SCALE GENOMIC DNA]</scope>
    <source>
        <strain evidence="4 8">FSL W7-1108</strain>
    </source>
</reference>
<dbReference type="Proteomes" id="UP000236165">
    <property type="component" value="Unassembled WGS sequence"/>
</dbReference>
<dbReference type="EMBL" id="MUAI01000001">
    <property type="protein sequence ID" value="OOR09034.1"/>
    <property type="molecule type" value="Genomic_DNA"/>
</dbReference>
<accession>A0A124EFH8</accession>
<keyword evidence="1" id="KW-0812">Transmembrane</keyword>
<dbReference type="Pfam" id="PF18014">
    <property type="entry name" value="Acetyltransf_18"/>
    <property type="match status" value="1"/>
</dbReference>
<dbReference type="InterPro" id="IPR016181">
    <property type="entry name" value="Acyl_CoA_acyltransferase"/>
</dbReference>
<dbReference type="Gene3D" id="3.40.630.30">
    <property type="match status" value="1"/>
</dbReference>
<dbReference type="EMBL" id="AHEV01000009">
    <property type="protein sequence ID" value="EJR43066.1"/>
    <property type="molecule type" value="Genomic_DNA"/>
</dbReference>
<feature type="domain" description="N-acetyltransferase" evidence="2">
    <location>
        <begin position="1"/>
        <end position="145"/>
    </location>
</feature>
<reference evidence="6 10" key="4">
    <citation type="submission" date="2019-10" db="EMBL/GenBank/DDBJ databases">
        <authorList>
            <person name="Karimi E."/>
        </authorList>
    </citation>
    <scope>NUCLEOTIDE SEQUENCE [LARGE SCALE GENOMIC DNA]</scope>
    <source>
        <strain evidence="6">Bacillus sp. 71</strain>
    </source>
</reference>
<dbReference type="CDD" id="cd04301">
    <property type="entry name" value="NAT_SF"/>
    <property type="match status" value="1"/>
</dbReference>
<evidence type="ECO:0000259" key="2">
    <source>
        <dbReference type="PROSITE" id="PS51186"/>
    </source>
</evidence>
<dbReference type="Pfam" id="PF13673">
    <property type="entry name" value="Acetyltransf_10"/>
    <property type="match status" value="1"/>
</dbReference>
<dbReference type="RefSeq" id="WP_002129172.1">
    <property type="nucleotide sequence ID" value="NZ_CM125442.1"/>
</dbReference>
<dbReference type="OMA" id="SAMWFPH"/>
<evidence type="ECO:0000313" key="4">
    <source>
        <dbReference type="EMBL" id="OOR09034.1"/>
    </source>
</evidence>
<evidence type="ECO:0000313" key="8">
    <source>
        <dbReference type="Proteomes" id="UP000190696"/>
    </source>
</evidence>
<evidence type="ECO:0000313" key="5">
    <source>
        <dbReference type="EMBL" id="PJN71229.1"/>
    </source>
</evidence>
<evidence type="ECO:0000313" key="10">
    <source>
        <dbReference type="Proteomes" id="UP000437562"/>
    </source>
</evidence>
<dbReference type="EMBL" id="CABWMC010000003">
    <property type="protein sequence ID" value="VXB40689.1"/>
    <property type="molecule type" value="Genomic_DNA"/>
</dbReference>
<keyword evidence="6" id="KW-0808">Transferase</keyword>
<gene>
    <name evidence="6" type="ORF">BACI71_110408</name>
    <name evidence="5" type="ORF">BACWE_15780</name>
    <name evidence="4" type="ORF">BW900_03600</name>
    <name evidence="3" type="ORF">III_01141</name>
</gene>
<feature type="transmembrane region" description="Helical" evidence="1">
    <location>
        <begin position="52"/>
        <end position="73"/>
    </location>
</feature>
<dbReference type="Gene3D" id="3.40.630.90">
    <property type="match status" value="1"/>
</dbReference>
<dbReference type="InterPro" id="IPR041496">
    <property type="entry name" value="YitH/HolE_GNAT"/>
</dbReference>
<proteinExistence type="predicted"/>
<keyword evidence="1" id="KW-0472">Membrane</keyword>
<name>A0A084J2R7_BACMY</name>
<dbReference type="GO" id="GO:0016747">
    <property type="term" value="F:acyltransferase activity, transferring groups other than amino-acyl groups"/>
    <property type="evidence" value="ECO:0007669"/>
    <property type="project" value="InterPro"/>
</dbReference>
<reference evidence="3 7" key="1">
    <citation type="submission" date="2012-04" db="EMBL/GenBank/DDBJ databases">
        <title>The Genome Sequence of Bacillus cereus VD078.</title>
        <authorList>
            <consortium name="The Broad Institute Genome Sequencing Platform"/>
            <consortium name="The Broad Institute Genome Sequencing Center for Infectious Disease"/>
            <person name="Feldgarden M."/>
            <person name="Van der Auwera G.A."/>
            <person name="Mahillon J."/>
            <person name="Duprez V."/>
            <person name="Timmery S."/>
            <person name="Mattelet C."/>
            <person name="Dierick K."/>
            <person name="Sun M."/>
            <person name="Yu Z."/>
            <person name="Zhu L."/>
            <person name="Hu X."/>
            <person name="Shank E.B."/>
            <person name="Swiecicka I."/>
            <person name="Hansen B.M."/>
            <person name="Andrup L."/>
            <person name="Young S.K."/>
            <person name="Zeng Q."/>
            <person name="Gargeya S."/>
            <person name="Fitzgerald M."/>
            <person name="Haas B."/>
            <person name="Abouelleil A."/>
            <person name="Alvarado L."/>
            <person name="Arachchi H.M."/>
            <person name="Berlin A."/>
            <person name="Chapman S.B."/>
            <person name="Goldberg J."/>
            <person name="Griggs A."/>
            <person name="Gujja S."/>
            <person name="Hansen M."/>
            <person name="Howarth C."/>
            <person name="Imamovic A."/>
            <person name="Larimer J."/>
            <person name="McCowen C."/>
            <person name="Montmayeur A."/>
            <person name="Murphy C."/>
            <person name="Neiman D."/>
            <person name="Pearson M."/>
            <person name="Priest M."/>
            <person name="Roberts A."/>
            <person name="Saif S."/>
            <person name="Shea T."/>
            <person name="Sisk P."/>
            <person name="Sykes S."/>
            <person name="Wortman J."/>
            <person name="Nusbaum C."/>
            <person name="Birren B."/>
        </authorList>
    </citation>
    <scope>NUCLEOTIDE SEQUENCE [LARGE SCALE GENOMIC DNA]</scope>
    <source>
        <strain evidence="3 7">VD078</strain>
    </source>
</reference>
<protein>
    <submittedName>
        <fullName evidence="6">Acetyltransferase (GNAT) domain-containing protein</fullName>
    </submittedName>
    <submittedName>
        <fullName evidence="4">N-acetyltransferase</fullName>
    </submittedName>
</protein>